<keyword evidence="3" id="KW-1185">Reference proteome</keyword>
<dbReference type="AlphaFoldDB" id="G7KEF7"/>
<dbReference type="Proteomes" id="UP000002051">
    <property type="component" value="Chromosome 5"/>
</dbReference>
<sequence>MFVTSHFVSCLVSLKYLTCLDLFSLNISDEMLSSIAMQGFLLTRWFSLQNCTGFSYAGIFCLLSKCEHIQLLDLQNIVFLNHKHVVELSSFLGDLVSINLNHCSILTESAFFSLKSSKSLMDFVAYPQLKHLRLAQNPWLSDEDIIMFASIFPNLQLLDLSNCCRIFDEGITQVLRICCNIRYLNLSGCSIVKLLEMNFKVPKLEVLNLSYTKVDDETLYKISKSCCGLENCTQLRMISLDGCHKVNGNVVASMVSSRLSLRKIIAPIRFCLTDKDKKYFLLHGCLVC</sequence>
<dbReference type="SUPFAM" id="SSF52047">
    <property type="entry name" value="RNI-like"/>
    <property type="match status" value="1"/>
</dbReference>
<dbReference type="eggNOG" id="KOG1947">
    <property type="taxonomic scope" value="Eukaryota"/>
</dbReference>
<dbReference type="InterPro" id="IPR006553">
    <property type="entry name" value="Leu-rich_rpt_Cys-con_subtyp"/>
</dbReference>
<evidence type="ECO:0000313" key="2">
    <source>
        <dbReference type="EnsemblPlants" id="AET00778"/>
    </source>
</evidence>
<evidence type="ECO:0000313" key="3">
    <source>
        <dbReference type="Proteomes" id="UP000002051"/>
    </source>
</evidence>
<dbReference type="PANTHER" id="PTHR13318:SF106">
    <property type="entry name" value="F-BOX_LRR-REPEAT PROTEIN 2"/>
    <property type="match status" value="1"/>
</dbReference>
<dbReference type="Pfam" id="PF13516">
    <property type="entry name" value="LRR_6"/>
    <property type="match status" value="1"/>
</dbReference>
<dbReference type="OMA" id="ICCNIRY"/>
<dbReference type="GO" id="GO:0005737">
    <property type="term" value="C:cytoplasm"/>
    <property type="evidence" value="ECO:0000318"/>
    <property type="project" value="GO_Central"/>
</dbReference>
<organism evidence="1 3">
    <name type="scientific">Medicago truncatula</name>
    <name type="common">Barrel medic</name>
    <name type="synonym">Medicago tribuloides</name>
    <dbReference type="NCBI Taxonomy" id="3880"/>
    <lineage>
        <taxon>Eukaryota</taxon>
        <taxon>Viridiplantae</taxon>
        <taxon>Streptophyta</taxon>
        <taxon>Embryophyta</taxon>
        <taxon>Tracheophyta</taxon>
        <taxon>Spermatophyta</taxon>
        <taxon>Magnoliopsida</taxon>
        <taxon>eudicotyledons</taxon>
        <taxon>Gunneridae</taxon>
        <taxon>Pentapetalae</taxon>
        <taxon>rosids</taxon>
        <taxon>fabids</taxon>
        <taxon>Fabales</taxon>
        <taxon>Fabaceae</taxon>
        <taxon>Papilionoideae</taxon>
        <taxon>50 kb inversion clade</taxon>
        <taxon>NPAAA clade</taxon>
        <taxon>Hologalegina</taxon>
        <taxon>IRL clade</taxon>
        <taxon>Trifolieae</taxon>
        <taxon>Medicago</taxon>
    </lineage>
</organism>
<protein>
    <submittedName>
        <fullName evidence="1">F-box/LRR protein</fullName>
    </submittedName>
</protein>
<reference evidence="1 3" key="1">
    <citation type="journal article" date="2011" name="Nature">
        <title>The Medicago genome provides insight into the evolution of rhizobial symbioses.</title>
        <authorList>
            <person name="Young N.D."/>
            <person name="Debelle F."/>
            <person name="Oldroyd G.E."/>
            <person name="Geurts R."/>
            <person name="Cannon S.B."/>
            <person name="Udvardi M.K."/>
            <person name="Benedito V.A."/>
            <person name="Mayer K.F."/>
            <person name="Gouzy J."/>
            <person name="Schoof H."/>
            <person name="Van de Peer Y."/>
            <person name="Proost S."/>
            <person name="Cook D.R."/>
            <person name="Meyers B.C."/>
            <person name="Spannagl M."/>
            <person name="Cheung F."/>
            <person name="De Mita S."/>
            <person name="Krishnakumar V."/>
            <person name="Gundlach H."/>
            <person name="Zhou S."/>
            <person name="Mudge J."/>
            <person name="Bharti A.K."/>
            <person name="Murray J.D."/>
            <person name="Naoumkina M.A."/>
            <person name="Rosen B."/>
            <person name="Silverstein K.A."/>
            <person name="Tang H."/>
            <person name="Rombauts S."/>
            <person name="Zhao P.X."/>
            <person name="Zhou P."/>
            <person name="Barbe V."/>
            <person name="Bardou P."/>
            <person name="Bechner M."/>
            <person name="Bellec A."/>
            <person name="Berger A."/>
            <person name="Berges H."/>
            <person name="Bidwell S."/>
            <person name="Bisseling T."/>
            <person name="Choisne N."/>
            <person name="Couloux A."/>
            <person name="Denny R."/>
            <person name="Deshpande S."/>
            <person name="Dai X."/>
            <person name="Doyle J.J."/>
            <person name="Dudez A.M."/>
            <person name="Farmer A.D."/>
            <person name="Fouteau S."/>
            <person name="Franken C."/>
            <person name="Gibelin C."/>
            <person name="Gish J."/>
            <person name="Goldstein S."/>
            <person name="Gonzalez A.J."/>
            <person name="Green P.J."/>
            <person name="Hallab A."/>
            <person name="Hartog M."/>
            <person name="Hua A."/>
            <person name="Humphray S.J."/>
            <person name="Jeong D.H."/>
            <person name="Jing Y."/>
            <person name="Jocker A."/>
            <person name="Kenton S.M."/>
            <person name="Kim D.J."/>
            <person name="Klee K."/>
            <person name="Lai H."/>
            <person name="Lang C."/>
            <person name="Lin S."/>
            <person name="Macmil S.L."/>
            <person name="Magdelenat G."/>
            <person name="Matthews L."/>
            <person name="McCorrison J."/>
            <person name="Monaghan E.L."/>
            <person name="Mun J.H."/>
            <person name="Najar F.Z."/>
            <person name="Nicholson C."/>
            <person name="Noirot C."/>
            <person name="O'Bleness M."/>
            <person name="Paule C.R."/>
            <person name="Poulain J."/>
            <person name="Prion F."/>
            <person name="Qin B."/>
            <person name="Qu C."/>
            <person name="Retzel E.F."/>
            <person name="Riddle C."/>
            <person name="Sallet E."/>
            <person name="Samain S."/>
            <person name="Samson N."/>
            <person name="Sanders I."/>
            <person name="Saurat O."/>
            <person name="Scarpelli C."/>
            <person name="Schiex T."/>
            <person name="Segurens B."/>
            <person name="Severin A.J."/>
            <person name="Sherrier D.J."/>
            <person name="Shi R."/>
            <person name="Sims S."/>
            <person name="Singer S.R."/>
            <person name="Sinharoy S."/>
            <person name="Sterck L."/>
            <person name="Viollet A."/>
            <person name="Wang B.B."/>
            <person name="Wang K."/>
            <person name="Wang M."/>
            <person name="Wang X."/>
            <person name="Warfsmann J."/>
            <person name="Weissenbach J."/>
            <person name="White D.D."/>
            <person name="White J.D."/>
            <person name="Wiley G.B."/>
            <person name="Wincker P."/>
            <person name="Xing Y."/>
            <person name="Yang L."/>
            <person name="Yao Z."/>
            <person name="Ying F."/>
            <person name="Zhai J."/>
            <person name="Zhou L."/>
            <person name="Zuber A."/>
            <person name="Denarie J."/>
            <person name="Dixon R.A."/>
            <person name="May G.D."/>
            <person name="Schwartz D.C."/>
            <person name="Rogers J."/>
            <person name="Quetier F."/>
            <person name="Town C.D."/>
            <person name="Roe B.A."/>
        </authorList>
    </citation>
    <scope>NUCLEOTIDE SEQUENCE [LARGE SCALE GENOMIC DNA]</scope>
    <source>
        <strain evidence="1">A17</strain>
        <strain evidence="2 3">cv. Jemalong A17</strain>
    </source>
</reference>
<name>G7KEF7_MEDTR</name>
<dbReference type="EnsemblPlants" id="AET00778">
    <property type="protein sequence ID" value="AET00778"/>
    <property type="gene ID" value="MTR_5g095810"/>
</dbReference>
<dbReference type="HOGENOM" id="CLU_028145_0_0_1"/>
<gene>
    <name evidence="1" type="ordered locus">MTR_5g095810</name>
</gene>
<evidence type="ECO:0000313" key="1">
    <source>
        <dbReference type="EMBL" id="AET00778.1"/>
    </source>
</evidence>
<dbReference type="Gene3D" id="3.80.10.10">
    <property type="entry name" value="Ribonuclease Inhibitor"/>
    <property type="match status" value="1"/>
</dbReference>
<proteinExistence type="predicted"/>
<reference evidence="1 3" key="2">
    <citation type="journal article" date="2014" name="BMC Genomics">
        <title>An improved genome release (version Mt4.0) for the model legume Medicago truncatula.</title>
        <authorList>
            <person name="Tang H."/>
            <person name="Krishnakumar V."/>
            <person name="Bidwell S."/>
            <person name="Rosen B."/>
            <person name="Chan A."/>
            <person name="Zhou S."/>
            <person name="Gentzbittel L."/>
            <person name="Childs K.L."/>
            <person name="Yandell M."/>
            <person name="Gundlach H."/>
            <person name="Mayer K.F."/>
            <person name="Schwartz D.C."/>
            <person name="Town C.D."/>
        </authorList>
    </citation>
    <scope>GENOME REANNOTATION</scope>
    <source>
        <strain evidence="2 3">cv. Jemalong A17</strain>
    </source>
</reference>
<dbReference type="SMART" id="SM00367">
    <property type="entry name" value="LRR_CC"/>
    <property type="match status" value="5"/>
</dbReference>
<accession>G7KEF7</accession>
<dbReference type="PaxDb" id="3880-AET00778"/>
<reference evidence="2" key="3">
    <citation type="submission" date="2015-04" db="UniProtKB">
        <authorList>
            <consortium name="EnsemblPlants"/>
        </authorList>
    </citation>
    <scope>IDENTIFICATION</scope>
    <source>
        <strain evidence="2">cv. Jemalong A17</strain>
    </source>
</reference>
<dbReference type="EMBL" id="CM001221">
    <property type="protein sequence ID" value="AET00778.1"/>
    <property type="molecule type" value="Genomic_DNA"/>
</dbReference>
<dbReference type="InterPro" id="IPR032675">
    <property type="entry name" value="LRR_dom_sf"/>
</dbReference>
<dbReference type="PANTHER" id="PTHR13318">
    <property type="entry name" value="PARTNER OF PAIRED, ISOFORM B-RELATED"/>
    <property type="match status" value="1"/>
</dbReference>
<dbReference type="InterPro" id="IPR001611">
    <property type="entry name" value="Leu-rich_rpt"/>
</dbReference>